<dbReference type="VEuPathDB" id="FungiDB:RhiirA1_462614"/>
<dbReference type="Proteomes" id="UP000232688">
    <property type="component" value="Unassembled WGS sequence"/>
</dbReference>
<evidence type="ECO:0000313" key="1">
    <source>
        <dbReference type="EMBL" id="PKC64294.1"/>
    </source>
</evidence>
<dbReference type="EMBL" id="LLXH01000651">
    <property type="protein sequence ID" value="PKC64294.1"/>
    <property type="molecule type" value="Genomic_DNA"/>
</dbReference>
<sequence>MEDVDEWCLAPFFKDIMDITLKSRRRGRTLWLQSSYTTSSTATLFDKNLMRDLVKEMLRDKGLPTISTTSSFFMKSEEEEGELLWLQNTMADIGDGEEGTVEIRIIHKHLAPP</sequence>
<proteinExistence type="predicted"/>
<accession>A0A2N0RLW4</accession>
<name>A0A2N0RLW4_9GLOM</name>
<evidence type="ECO:0000313" key="2">
    <source>
        <dbReference type="Proteomes" id="UP000232688"/>
    </source>
</evidence>
<comment type="caution">
    <text evidence="1">The sequence shown here is derived from an EMBL/GenBank/DDBJ whole genome shotgun (WGS) entry which is preliminary data.</text>
</comment>
<dbReference type="AlphaFoldDB" id="A0A2N0RLW4"/>
<gene>
    <name evidence="1" type="ORF">RhiirA1_462614</name>
</gene>
<organism evidence="1 2">
    <name type="scientific">Rhizophagus irregularis</name>
    <dbReference type="NCBI Taxonomy" id="588596"/>
    <lineage>
        <taxon>Eukaryota</taxon>
        <taxon>Fungi</taxon>
        <taxon>Fungi incertae sedis</taxon>
        <taxon>Mucoromycota</taxon>
        <taxon>Glomeromycotina</taxon>
        <taxon>Glomeromycetes</taxon>
        <taxon>Glomerales</taxon>
        <taxon>Glomeraceae</taxon>
        <taxon>Rhizophagus</taxon>
    </lineage>
</organism>
<protein>
    <submittedName>
        <fullName evidence="1">Uncharacterized protein</fullName>
    </submittedName>
</protein>
<reference evidence="1 2" key="1">
    <citation type="submission" date="2017-10" db="EMBL/GenBank/DDBJ databases">
        <title>Extensive intraspecific genome diversity in a model arbuscular mycorrhizal fungus.</title>
        <authorList>
            <person name="Chen E.C.H."/>
            <person name="Morin E."/>
            <person name="Baudet D."/>
            <person name="Noel J."/>
            <person name="Ndikumana S."/>
            <person name="Charron P."/>
            <person name="St-Onge C."/>
            <person name="Giorgi J."/>
            <person name="Grigoriev I.V."/>
            <person name="Roux C."/>
            <person name="Martin F.M."/>
            <person name="Corradi N."/>
        </authorList>
    </citation>
    <scope>NUCLEOTIDE SEQUENCE [LARGE SCALE GENOMIC DNA]</scope>
    <source>
        <strain evidence="1 2">A1</strain>
    </source>
</reference>
<reference evidence="1 2" key="2">
    <citation type="submission" date="2017-10" db="EMBL/GenBank/DDBJ databases">
        <title>Genome analyses suggest a sexual origin of heterokaryosis in a supposedly ancient asexual fungus.</title>
        <authorList>
            <person name="Corradi N."/>
            <person name="Sedzielewska K."/>
            <person name="Noel J."/>
            <person name="Charron P."/>
            <person name="Farinelli L."/>
            <person name="Marton T."/>
            <person name="Kruger M."/>
            <person name="Pelin A."/>
            <person name="Brachmann A."/>
            <person name="Corradi N."/>
        </authorList>
    </citation>
    <scope>NUCLEOTIDE SEQUENCE [LARGE SCALE GENOMIC DNA]</scope>
    <source>
        <strain evidence="1 2">A1</strain>
    </source>
</reference>